<name>A0A6J5L526_9CAUD</name>
<gene>
    <name evidence="2" type="ORF">UFOVP93_28</name>
</gene>
<keyword evidence="1" id="KW-0812">Transmembrane</keyword>
<organism evidence="2">
    <name type="scientific">uncultured Caudovirales phage</name>
    <dbReference type="NCBI Taxonomy" id="2100421"/>
    <lineage>
        <taxon>Viruses</taxon>
        <taxon>Duplodnaviria</taxon>
        <taxon>Heunggongvirae</taxon>
        <taxon>Uroviricota</taxon>
        <taxon>Caudoviricetes</taxon>
        <taxon>Peduoviridae</taxon>
        <taxon>Maltschvirus</taxon>
        <taxon>Maltschvirus maltsch</taxon>
    </lineage>
</organism>
<reference evidence="2" key="1">
    <citation type="submission" date="2020-04" db="EMBL/GenBank/DDBJ databases">
        <authorList>
            <person name="Chiriac C."/>
            <person name="Salcher M."/>
            <person name="Ghai R."/>
            <person name="Kavagutti S V."/>
        </authorList>
    </citation>
    <scope>NUCLEOTIDE SEQUENCE</scope>
</reference>
<accession>A0A6J5L526</accession>
<keyword evidence="1" id="KW-0472">Membrane</keyword>
<feature type="transmembrane region" description="Helical" evidence="1">
    <location>
        <begin position="56"/>
        <end position="75"/>
    </location>
</feature>
<sequence>MGDLLNPFYGIIETDTYPHARTLRTGLWQKIKDTFFVFAGDFDLESKTFKKLHPGLLDYLFIGASFCLPILLVGLIREEIKIQNKALRTIAIFFVGIIAIPLLIAKYIIAAVLTFLSLPIVMGVHLISLVMASKMKERILNMPLLPRLKKHRTINGYLLNGKKDNDIENV</sequence>
<feature type="transmembrane region" description="Helical" evidence="1">
    <location>
        <begin position="110"/>
        <end position="132"/>
    </location>
</feature>
<protein>
    <submittedName>
        <fullName evidence="2">Uncharacterized protein</fullName>
    </submittedName>
</protein>
<feature type="transmembrane region" description="Helical" evidence="1">
    <location>
        <begin position="87"/>
        <end position="104"/>
    </location>
</feature>
<evidence type="ECO:0000313" key="2">
    <source>
        <dbReference type="EMBL" id="CAB4127690.1"/>
    </source>
</evidence>
<keyword evidence="1" id="KW-1133">Transmembrane helix</keyword>
<proteinExistence type="predicted"/>
<evidence type="ECO:0000256" key="1">
    <source>
        <dbReference type="SAM" id="Phobius"/>
    </source>
</evidence>
<dbReference type="EMBL" id="LR796214">
    <property type="protein sequence ID" value="CAB4127690.1"/>
    <property type="molecule type" value="Genomic_DNA"/>
</dbReference>